<protein>
    <submittedName>
        <fullName evidence="2">Uncharacterized protein</fullName>
    </submittedName>
</protein>
<keyword evidence="1" id="KW-0472">Membrane</keyword>
<organism evidence="2 3">
    <name type="scientific">Enterococcus cecorum</name>
    <dbReference type="NCBI Taxonomy" id="44008"/>
    <lineage>
        <taxon>Bacteria</taxon>
        <taxon>Bacillati</taxon>
        <taxon>Bacillota</taxon>
        <taxon>Bacilli</taxon>
        <taxon>Lactobacillales</taxon>
        <taxon>Enterococcaceae</taxon>
        <taxon>Enterococcus</taxon>
    </lineage>
</organism>
<evidence type="ECO:0000256" key="1">
    <source>
        <dbReference type="SAM" id="Phobius"/>
    </source>
</evidence>
<feature type="transmembrane region" description="Helical" evidence="1">
    <location>
        <begin position="96"/>
        <end position="117"/>
    </location>
</feature>
<dbReference type="RefSeq" id="WP_087216409.1">
    <property type="nucleotide sequence ID" value="NZ_NFLC01000076.1"/>
</dbReference>
<name>A0A1Y4QN85_9ENTE</name>
<dbReference type="Proteomes" id="UP000196074">
    <property type="component" value="Unassembled WGS sequence"/>
</dbReference>
<evidence type="ECO:0000313" key="3">
    <source>
        <dbReference type="Proteomes" id="UP000196074"/>
    </source>
</evidence>
<sequence>MKEKHQDWKVMLSPNYKHYKSYLNSLSKDKFIDLKVDLQIANSNESLIIHGAFLFWIVLVILAIWRHVGRMMIQMHQKYNLLTNTMPTSEANLFDVTYTIGLWVTILLLFFFGLIIFKIRLQQRKLYYLKEYEKEMNYK</sequence>
<accession>A0A1Y4QN85</accession>
<comment type="caution">
    <text evidence="2">The sequence shown here is derived from an EMBL/GenBank/DDBJ whole genome shotgun (WGS) entry which is preliminary data.</text>
</comment>
<feature type="transmembrane region" description="Helical" evidence="1">
    <location>
        <begin position="47"/>
        <end position="65"/>
    </location>
</feature>
<dbReference type="EMBL" id="NFLC01000076">
    <property type="protein sequence ID" value="OUQ06779.1"/>
    <property type="molecule type" value="Genomic_DNA"/>
</dbReference>
<proteinExistence type="predicted"/>
<reference evidence="3" key="1">
    <citation type="submission" date="2017-04" db="EMBL/GenBank/DDBJ databases">
        <title>Function of individual gut microbiota members based on whole genome sequencing of pure cultures obtained from chicken caecum.</title>
        <authorList>
            <person name="Medvecky M."/>
            <person name="Cejkova D."/>
            <person name="Polansky O."/>
            <person name="Karasova D."/>
            <person name="Kubasova T."/>
            <person name="Cizek A."/>
            <person name="Rychlik I."/>
        </authorList>
    </citation>
    <scope>NUCLEOTIDE SEQUENCE [LARGE SCALE GENOMIC DNA]</scope>
    <source>
        <strain evidence="3">An144</strain>
    </source>
</reference>
<dbReference type="AlphaFoldDB" id="A0A1Y4QN85"/>
<keyword evidence="1" id="KW-0812">Transmembrane</keyword>
<gene>
    <name evidence="2" type="ORF">B5E88_12465</name>
</gene>
<keyword evidence="1" id="KW-1133">Transmembrane helix</keyword>
<evidence type="ECO:0000313" key="2">
    <source>
        <dbReference type="EMBL" id="OUQ06779.1"/>
    </source>
</evidence>